<proteinExistence type="predicted"/>
<sequence>MKLRVLFHNNCFDGACSASLFTRFHRECIGTASEYDYQGLQHQAGGGLNDADFTGDENAIVDFKYSASPKLTWWFDHHVSAFMTEELRRSFEHEQKVAGASTQKFFDPAYVSCTGLIADVAREKYGFSTGGLEDLLHWADVIDGARFESAEAAVSLAAPAMRLATVIESTNDPTFIPRLIPLLTSQPLVATLQEVFVQEALQPRLAKQQADITLLRSRVNADQGVITFDISDQPTEGYSKFIPYYLLPEAVYAVGISQSSFRVKISVGTSPWTTVPKERLADISKICERFGGGGHPRVGAISLPAGDLAEARRIAAVVTDELKALGQWNETPERTLAR</sequence>
<dbReference type="EMBL" id="JBJYXY010000001">
    <property type="protein sequence ID" value="MFN2975199.1"/>
    <property type="molecule type" value="Genomic_DNA"/>
</dbReference>
<dbReference type="InterPro" id="IPR038763">
    <property type="entry name" value="DHH_sf"/>
</dbReference>
<reference evidence="1 2" key="1">
    <citation type="submission" date="2024-12" db="EMBL/GenBank/DDBJ databases">
        <authorList>
            <person name="Lee Y."/>
        </authorList>
    </citation>
    <scope>NUCLEOTIDE SEQUENCE [LARGE SCALE GENOMIC DNA]</scope>
    <source>
        <strain evidence="1 2">03SUJ4</strain>
    </source>
</reference>
<organism evidence="1 2">
    <name type="scientific">Terriglobus aquaticus</name>
    <dbReference type="NCBI Taxonomy" id="940139"/>
    <lineage>
        <taxon>Bacteria</taxon>
        <taxon>Pseudomonadati</taxon>
        <taxon>Acidobacteriota</taxon>
        <taxon>Terriglobia</taxon>
        <taxon>Terriglobales</taxon>
        <taxon>Acidobacteriaceae</taxon>
        <taxon>Terriglobus</taxon>
    </lineage>
</organism>
<dbReference type="Proteomes" id="UP001634747">
    <property type="component" value="Unassembled WGS sequence"/>
</dbReference>
<accession>A0ABW9KHC8</accession>
<gene>
    <name evidence="1" type="ORF">ACK2TP_05435</name>
</gene>
<dbReference type="SUPFAM" id="SSF64182">
    <property type="entry name" value="DHH phosphoesterases"/>
    <property type="match status" value="1"/>
</dbReference>
<name>A0ABW9KHC8_9BACT</name>
<keyword evidence="2" id="KW-1185">Reference proteome</keyword>
<evidence type="ECO:0000313" key="1">
    <source>
        <dbReference type="EMBL" id="MFN2975199.1"/>
    </source>
</evidence>
<protein>
    <submittedName>
        <fullName evidence="1">Phosphoesterase</fullName>
    </submittedName>
</protein>
<dbReference type="RefSeq" id="WP_263413270.1">
    <property type="nucleotide sequence ID" value="NZ_BAABBH010000001.1"/>
</dbReference>
<evidence type="ECO:0000313" key="2">
    <source>
        <dbReference type="Proteomes" id="UP001634747"/>
    </source>
</evidence>
<comment type="caution">
    <text evidence="1">The sequence shown here is derived from an EMBL/GenBank/DDBJ whole genome shotgun (WGS) entry which is preliminary data.</text>
</comment>